<organism evidence="1 2">
    <name type="scientific">Marinobacter metalliresistant</name>
    <dbReference type="NCBI Taxonomy" id="2961995"/>
    <lineage>
        <taxon>Bacteria</taxon>
        <taxon>Pseudomonadati</taxon>
        <taxon>Pseudomonadota</taxon>
        <taxon>Gammaproteobacteria</taxon>
        <taxon>Pseudomonadales</taxon>
        <taxon>Marinobacteraceae</taxon>
        <taxon>Marinobacter</taxon>
    </lineage>
</organism>
<accession>A0ABZ2W0E2</accession>
<keyword evidence="2" id="KW-1185">Reference proteome</keyword>
<dbReference type="EMBL" id="CP101118">
    <property type="protein sequence ID" value="WZF88074.1"/>
    <property type="molecule type" value="Genomic_DNA"/>
</dbReference>
<evidence type="ECO:0000313" key="1">
    <source>
        <dbReference type="EMBL" id="WZF88074.1"/>
    </source>
</evidence>
<evidence type="ECO:0000313" key="2">
    <source>
        <dbReference type="Proteomes" id="UP001475781"/>
    </source>
</evidence>
<dbReference type="RefSeq" id="WP_117619568.1">
    <property type="nucleotide sequence ID" value="NZ_CP101118.1"/>
</dbReference>
<reference evidence="1 2" key="1">
    <citation type="submission" date="2022-07" db="EMBL/GenBank/DDBJ databases">
        <title>A copper resistant bacterium isolated from sediment samples of deep sea hydrothermal areas.</title>
        <authorList>
            <person name="Zeng X."/>
        </authorList>
    </citation>
    <scope>NUCLEOTIDE SEQUENCE [LARGE SCALE GENOMIC DNA]</scope>
    <source>
        <strain evidence="2">CuT 6</strain>
    </source>
</reference>
<dbReference type="Proteomes" id="UP001475781">
    <property type="component" value="Chromosome"/>
</dbReference>
<gene>
    <name evidence="1" type="ORF">NLK58_17365</name>
</gene>
<protein>
    <submittedName>
        <fullName evidence="1">Uncharacterized protein</fullName>
    </submittedName>
</protein>
<sequence>MSADLFKINPIQDEFNIFLHFYGVRLKRDQRPRLGTGRQSYAIALPLSDALVKMLRVRREPESVLFLIAKEIK</sequence>
<proteinExistence type="predicted"/>
<name>A0ABZ2W0E2_9GAMM</name>